<dbReference type="Pfam" id="PF03965">
    <property type="entry name" value="Penicillinase_R"/>
    <property type="match status" value="1"/>
</dbReference>
<accession>A0AAU7C6Z3</accession>
<dbReference type="EMBL" id="CP155447">
    <property type="protein sequence ID" value="XBH00737.1"/>
    <property type="molecule type" value="Genomic_DNA"/>
</dbReference>
<dbReference type="AlphaFoldDB" id="A0AAU7C6Z3"/>
<reference evidence="5" key="1">
    <citation type="submission" date="2024-05" db="EMBL/GenBank/DDBJ databases">
        <title>Planctomycetes of the genus Singulisphaera possess chitinolytic capabilities.</title>
        <authorList>
            <person name="Ivanova A."/>
        </authorList>
    </citation>
    <scope>NUCLEOTIDE SEQUENCE</scope>
    <source>
        <strain evidence="5">Ch08T</strain>
    </source>
</reference>
<organism evidence="5">
    <name type="scientific">Singulisphaera sp. Ch08</name>
    <dbReference type="NCBI Taxonomy" id="3120278"/>
    <lineage>
        <taxon>Bacteria</taxon>
        <taxon>Pseudomonadati</taxon>
        <taxon>Planctomycetota</taxon>
        <taxon>Planctomycetia</taxon>
        <taxon>Isosphaerales</taxon>
        <taxon>Isosphaeraceae</taxon>
        <taxon>Singulisphaera</taxon>
    </lineage>
</organism>
<sequence>MARPPAKELTERELQLMHLFWNRGETPATAAEIRDALAASGLDLAYTTVATVVRILVDKGFLRQTNDDRPFLYVAARSYEEVSRSLLGEVLDRVFRGSREILLVRLLEQERLSERERDRLRAILDEGKDPKAKPKKGRKP</sequence>
<dbReference type="SUPFAM" id="SSF46785">
    <property type="entry name" value="Winged helix' DNA-binding domain"/>
    <property type="match status" value="1"/>
</dbReference>
<keyword evidence="2" id="KW-0805">Transcription regulation</keyword>
<keyword evidence="3" id="KW-0238">DNA-binding</keyword>
<dbReference type="PIRSF" id="PIRSF019455">
    <property type="entry name" value="CopR_AtkY"/>
    <property type="match status" value="1"/>
</dbReference>
<evidence type="ECO:0000313" key="5">
    <source>
        <dbReference type="EMBL" id="XBH00737.1"/>
    </source>
</evidence>
<dbReference type="GO" id="GO:0045892">
    <property type="term" value="P:negative regulation of DNA-templated transcription"/>
    <property type="evidence" value="ECO:0007669"/>
    <property type="project" value="InterPro"/>
</dbReference>
<dbReference type="GO" id="GO:0003677">
    <property type="term" value="F:DNA binding"/>
    <property type="evidence" value="ECO:0007669"/>
    <property type="project" value="UniProtKB-KW"/>
</dbReference>
<evidence type="ECO:0000256" key="4">
    <source>
        <dbReference type="ARBA" id="ARBA00023163"/>
    </source>
</evidence>
<dbReference type="InterPro" id="IPR005650">
    <property type="entry name" value="BlaI_family"/>
</dbReference>
<gene>
    <name evidence="5" type="ORF">V5E97_20495</name>
</gene>
<dbReference type="Gene3D" id="1.10.4040.10">
    <property type="entry name" value="Penicillinase repressor domain"/>
    <property type="match status" value="1"/>
</dbReference>
<dbReference type="InterPro" id="IPR036388">
    <property type="entry name" value="WH-like_DNA-bd_sf"/>
</dbReference>
<proteinExistence type="inferred from homology"/>
<comment type="similarity">
    <text evidence="1">Belongs to the BlaI transcriptional regulatory family.</text>
</comment>
<keyword evidence="4" id="KW-0804">Transcription</keyword>
<dbReference type="RefSeq" id="WP_406693408.1">
    <property type="nucleotide sequence ID" value="NZ_CP155447.1"/>
</dbReference>
<dbReference type="InterPro" id="IPR036390">
    <property type="entry name" value="WH_DNA-bd_sf"/>
</dbReference>
<protein>
    <submittedName>
        <fullName evidence="5">BlaI/MecI/CopY family transcriptional regulator</fullName>
    </submittedName>
</protein>
<evidence type="ECO:0000256" key="2">
    <source>
        <dbReference type="ARBA" id="ARBA00023015"/>
    </source>
</evidence>
<dbReference type="Gene3D" id="1.10.10.10">
    <property type="entry name" value="Winged helix-like DNA-binding domain superfamily/Winged helix DNA-binding domain"/>
    <property type="match status" value="1"/>
</dbReference>
<name>A0AAU7C6Z3_9BACT</name>
<evidence type="ECO:0000256" key="3">
    <source>
        <dbReference type="ARBA" id="ARBA00023125"/>
    </source>
</evidence>
<evidence type="ECO:0000256" key="1">
    <source>
        <dbReference type="ARBA" id="ARBA00011046"/>
    </source>
</evidence>